<gene>
    <name evidence="3" type="primary">Mtus2_1</name>
    <name evidence="3" type="ORF">MALELE_R00258</name>
</gene>
<feature type="compositionally biased region" description="Low complexity" evidence="2">
    <location>
        <begin position="891"/>
        <end position="908"/>
    </location>
</feature>
<dbReference type="GO" id="GO:0005737">
    <property type="term" value="C:cytoplasm"/>
    <property type="evidence" value="ECO:0007669"/>
    <property type="project" value="TreeGrafter"/>
</dbReference>
<feature type="region of interest" description="Disordered" evidence="2">
    <location>
        <begin position="850"/>
        <end position="870"/>
    </location>
</feature>
<dbReference type="GO" id="GO:0005634">
    <property type="term" value="C:nucleus"/>
    <property type="evidence" value="ECO:0007669"/>
    <property type="project" value="TreeGrafter"/>
</dbReference>
<dbReference type="PANTHER" id="PTHR24200:SF14">
    <property type="entry name" value="MICROTUBULE-ASSOCIATED TUMOR SUPPRESSOR CANDIDATE 2"/>
    <property type="match status" value="1"/>
</dbReference>
<accession>A0A7K6GZ06</accession>
<dbReference type="Proteomes" id="UP000564407">
    <property type="component" value="Unassembled WGS sequence"/>
</dbReference>
<feature type="compositionally biased region" description="Polar residues" evidence="2">
    <location>
        <begin position="92"/>
        <end position="105"/>
    </location>
</feature>
<keyword evidence="4" id="KW-1185">Reference proteome</keyword>
<feature type="region of interest" description="Disordered" evidence="2">
    <location>
        <begin position="92"/>
        <end position="119"/>
    </location>
</feature>
<sequence length="915" mass="99084">MSAPLIPNKSCYSQLQDNRSETRNNNESIVSIGDTNANQIVTKVGATEGDVKKHDLTDESGNIYSGGTEKISHLPTEQNKLLTFKDSRTCHSSVQESKLPSTTSREMGKDCRSSEAKDLSRHIRISRGQSLSNLKSSTNDTSLEVVSKGDVDFTQNFFKGKISRTVEVERIKRLSLGRPSKFSSQPETFAKDVGRVSCKRLLSASLDSIDRSHHLVGSTEKSQKTSTDHFLGMVFRPLDNTSDENTVFYSKQSTSGNRKTSKPEHVPNASIESTLHASHSQHSAVKLNEVASKSEAQLGQGDKSKKLELKSAPSLQYKNTCPQKVERIMLVELLGCQRAGNTAVQEKKGSGSDMSKFQVSHSQDTCNKVEDPLSSQGLTHPDDKLQSDNITISEEGRGSNDSDSRAISQASEEYSTDEEMETIFPLTCSSKCTIKVASRKNKNLLEADTGCTETAGEQICPVLNINPSDSKPLKFNENKVMLVKESTEAAAVPASDPSDHHRAGNAETASNQQSDSHGSRVETSSASVSSKEAANGQKHPLEEAPESCNLPAKADVFLCVPTPVCPVTTLDVNGQPTLPNSDLKDLYALHHDKLSPSSVLPPTDSTQLLSISPKVPIKTACSSTIPKPILVHPKGSFPDKVNVDSDCNEKVEERIEIKPAIPRPKPVRPKIITYIRRNPRSMEQLDPLLTPAGLPFDGPACSVPISAEQKAANGGEAKPTSILYDKFKPDLQKPRLFGPGLVVSGIRPPGHHFSSMSEKFLQEVGERPAKDEFCPPPYAHYEVPPSFYRSAMILKPQLGLGAVSRLPSAKSRILIASQRSSGSCLHQQGEIPGAPSLYHPDASADLKKGSYPSAAKSNLPKPCPSGLRPPGYSRLPAAKLTAFGFVRTSSVSSVSSNQSNDSAQSDQSRTTNRKS</sequence>
<feature type="compositionally biased region" description="Polar residues" evidence="2">
    <location>
        <begin position="507"/>
        <end position="516"/>
    </location>
</feature>
<evidence type="ECO:0000313" key="3">
    <source>
        <dbReference type="EMBL" id="NWV68528.1"/>
    </source>
</evidence>
<feature type="region of interest" description="Disordered" evidence="2">
    <location>
        <begin position="891"/>
        <end position="915"/>
    </location>
</feature>
<evidence type="ECO:0000256" key="1">
    <source>
        <dbReference type="ARBA" id="ARBA00023054"/>
    </source>
</evidence>
<feature type="compositionally biased region" description="Polar residues" evidence="2">
    <location>
        <begin position="352"/>
        <end position="366"/>
    </location>
</feature>
<dbReference type="GO" id="GO:0008017">
    <property type="term" value="F:microtubule binding"/>
    <property type="evidence" value="ECO:0007669"/>
    <property type="project" value="TreeGrafter"/>
</dbReference>
<name>A0A7K6GZ06_9PASS</name>
<dbReference type="InterPro" id="IPR051293">
    <property type="entry name" value="MTUS1/CCDC69"/>
</dbReference>
<feature type="region of interest" description="Disordered" evidence="2">
    <location>
        <begin position="344"/>
        <end position="418"/>
    </location>
</feature>
<dbReference type="EMBL" id="VZRP01016565">
    <property type="protein sequence ID" value="NWV68528.1"/>
    <property type="molecule type" value="Genomic_DNA"/>
</dbReference>
<evidence type="ECO:0000313" key="4">
    <source>
        <dbReference type="Proteomes" id="UP000564407"/>
    </source>
</evidence>
<proteinExistence type="predicted"/>
<dbReference type="PANTHER" id="PTHR24200">
    <property type="entry name" value="TOUCAN, ISOFORM A"/>
    <property type="match status" value="1"/>
</dbReference>
<feature type="compositionally biased region" description="Basic and acidic residues" evidence="2">
    <location>
        <begin position="394"/>
        <end position="404"/>
    </location>
</feature>
<evidence type="ECO:0000256" key="2">
    <source>
        <dbReference type="SAM" id="MobiDB-lite"/>
    </source>
</evidence>
<keyword evidence="1" id="KW-0175">Coiled coil</keyword>
<protein>
    <submittedName>
        <fullName evidence="3">MTUS2 protein</fullName>
    </submittedName>
</protein>
<dbReference type="AlphaFoldDB" id="A0A7K6GZ06"/>
<feature type="non-terminal residue" evidence="3">
    <location>
        <position position="915"/>
    </location>
</feature>
<feature type="compositionally biased region" description="Low complexity" evidence="2">
    <location>
        <begin position="521"/>
        <end position="534"/>
    </location>
</feature>
<feature type="region of interest" description="Disordered" evidence="2">
    <location>
        <begin position="487"/>
        <end position="545"/>
    </location>
</feature>
<reference evidence="3 4" key="1">
    <citation type="submission" date="2019-09" db="EMBL/GenBank/DDBJ databases">
        <title>Bird 10,000 Genomes (B10K) Project - Family phase.</title>
        <authorList>
            <person name="Zhang G."/>
        </authorList>
    </citation>
    <scope>NUCLEOTIDE SEQUENCE [LARGE SCALE GENOMIC DNA]</scope>
    <source>
        <strain evidence="3">B10K-DU-029-44</strain>
        <tissue evidence="3">Heart</tissue>
    </source>
</reference>
<feature type="non-terminal residue" evidence="3">
    <location>
        <position position="1"/>
    </location>
</feature>
<organism evidence="3 4">
    <name type="scientific">Malurus elegans</name>
    <name type="common">Red-winged fairywren</name>
    <dbReference type="NCBI Taxonomy" id="720584"/>
    <lineage>
        <taxon>Eukaryota</taxon>
        <taxon>Metazoa</taxon>
        <taxon>Chordata</taxon>
        <taxon>Craniata</taxon>
        <taxon>Vertebrata</taxon>
        <taxon>Euteleostomi</taxon>
        <taxon>Archelosauria</taxon>
        <taxon>Archosauria</taxon>
        <taxon>Dinosauria</taxon>
        <taxon>Saurischia</taxon>
        <taxon>Theropoda</taxon>
        <taxon>Coelurosauria</taxon>
        <taxon>Aves</taxon>
        <taxon>Neognathae</taxon>
        <taxon>Neoaves</taxon>
        <taxon>Telluraves</taxon>
        <taxon>Australaves</taxon>
        <taxon>Passeriformes</taxon>
        <taxon>Meliphagoidea</taxon>
        <taxon>Maluridae</taxon>
        <taxon>Malurus</taxon>
    </lineage>
</organism>
<comment type="caution">
    <text evidence="3">The sequence shown here is derived from an EMBL/GenBank/DDBJ whole genome shotgun (WGS) entry which is preliminary data.</text>
</comment>
<feature type="compositionally biased region" description="Basic and acidic residues" evidence="2">
    <location>
        <begin position="106"/>
        <end position="119"/>
    </location>
</feature>